<evidence type="ECO:0000256" key="1">
    <source>
        <dbReference type="ARBA" id="ARBA00022801"/>
    </source>
</evidence>
<accession>A0A1W9NXJ1</accession>
<comment type="caution">
    <text evidence="4">The sequence shown here is derived from an EMBL/GenBank/DDBJ whole genome shotgun (WGS) entry which is preliminary data.</text>
</comment>
<dbReference type="PANTHER" id="PTHR20935">
    <property type="entry name" value="PHOSPHOGLYCERATE MUTASE-RELATED"/>
    <property type="match status" value="1"/>
</dbReference>
<dbReference type="Pfam" id="PF00300">
    <property type="entry name" value="His_Phos_1"/>
    <property type="match status" value="2"/>
</dbReference>
<keyword evidence="1" id="KW-0378">Hydrolase</keyword>
<evidence type="ECO:0000313" key="4">
    <source>
        <dbReference type="EMBL" id="OQX50881.1"/>
    </source>
</evidence>
<proteinExistence type="predicted"/>
<evidence type="ECO:0000256" key="3">
    <source>
        <dbReference type="PIRSR" id="PIRSR613078-3"/>
    </source>
</evidence>
<dbReference type="EMBL" id="MZGJ01000015">
    <property type="protein sequence ID" value="OQX50881.1"/>
    <property type="molecule type" value="Genomic_DNA"/>
</dbReference>
<organism evidence="4 5">
    <name type="scientific">candidate division CPR3 bacterium 4484_211</name>
    <dbReference type="NCBI Taxonomy" id="1968527"/>
    <lineage>
        <taxon>Bacteria</taxon>
        <taxon>Bacteria division CPR3</taxon>
    </lineage>
</organism>
<dbReference type="SUPFAM" id="SSF53254">
    <property type="entry name" value="Phosphoglycerate mutase-like"/>
    <property type="match status" value="1"/>
</dbReference>
<name>A0A1W9NXJ1_UNCC3</name>
<evidence type="ECO:0008006" key="6">
    <source>
        <dbReference type="Google" id="ProtNLM"/>
    </source>
</evidence>
<dbReference type="GO" id="GO:0016787">
    <property type="term" value="F:hydrolase activity"/>
    <property type="evidence" value="ECO:0007669"/>
    <property type="project" value="UniProtKB-KW"/>
</dbReference>
<evidence type="ECO:0000256" key="2">
    <source>
        <dbReference type="PIRSR" id="PIRSR613078-2"/>
    </source>
</evidence>
<dbReference type="CDD" id="cd07067">
    <property type="entry name" value="HP_PGM_like"/>
    <property type="match status" value="1"/>
</dbReference>
<reference evidence="5" key="1">
    <citation type="submission" date="2017-03" db="EMBL/GenBank/DDBJ databases">
        <title>Novel pathways for hydrocarbon cycling and metabolic interdependencies in hydrothermal sediment communities.</title>
        <authorList>
            <person name="Dombrowski N."/>
            <person name="Seitz K."/>
            <person name="Teske A."/>
            <person name="Baker B."/>
        </authorList>
    </citation>
    <scope>NUCLEOTIDE SEQUENCE [LARGE SCALE GENOMIC DNA]</scope>
</reference>
<gene>
    <name evidence="4" type="ORF">B5M47_02780</name>
</gene>
<feature type="binding site" evidence="2">
    <location>
        <begin position="145"/>
        <end position="146"/>
    </location>
    <ligand>
        <name>substrate</name>
    </ligand>
</feature>
<dbReference type="Proteomes" id="UP000192520">
    <property type="component" value="Unassembled WGS sequence"/>
</dbReference>
<protein>
    <recommendedName>
        <fullName evidence="6">Histidine phosphatase family protein</fullName>
    </recommendedName>
</protein>
<dbReference type="SMART" id="SM00855">
    <property type="entry name" value="PGAM"/>
    <property type="match status" value="1"/>
</dbReference>
<dbReference type="AlphaFoldDB" id="A0A1W9NXJ1"/>
<dbReference type="InterPro" id="IPR029033">
    <property type="entry name" value="His_PPase_superfam"/>
</dbReference>
<evidence type="ECO:0000313" key="5">
    <source>
        <dbReference type="Proteomes" id="UP000192520"/>
    </source>
</evidence>
<dbReference type="PANTHER" id="PTHR20935:SF0">
    <property type="entry name" value="SERINE_THREONINE-PROTEIN PHOSPHATASE PGAM5, MITOCHONDRIAL"/>
    <property type="match status" value="1"/>
</dbReference>
<dbReference type="Gene3D" id="3.40.50.1240">
    <property type="entry name" value="Phosphoglycerate mutase-like"/>
    <property type="match status" value="1"/>
</dbReference>
<dbReference type="InterPro" id="IPR051021">
    <property type="entry name" value="Mito_Ser/Thr_phosphatase"/>
</dbReference>
<sequence length="202" mass="22839">MKSELGLNIMIRYLIFRHGEAVIMNGITANNAPLTERGEAQARRLGERLMHFNATKFYTSALRRARQTAEIVNSYINLAIKVDERLNEVDSYHMFYETALYSNEVLGGKSTILGDFNKAQLKLAEFLDEQKKINDGKTVLLSAHGNVIKALMAITLGISDKDALDRLIIGNTGLTVLEWLKDDDYQLVVFNDTNHLGELMFR</sequence>
<dbReference type="InterPro" id="IPR013078">
    <property type="entry name" value="His_Pase_superF_clade-1"/>
</dbReference>
<dbReference type="STRING" id="1968527.B5M47_02780"/>
<feature type="site" description="Transition state stabilizer" evidence="3">
    <location>
        <position position="144"/>
    </location>
</feature>